<sequence>MLNNENINQEQKDRLLKLINEYADCFGTNYEHLSQTNLVEFHVDTADAKPIYKRPYAYMSHAEKEFLKQDLKGMVDNGILVPTTHVKGNTKSGGWSFPCRYVGKKTGDRRLISMFQDLNKVTVRDPWPLPNLVDVIEDLGKSQWYSQLDLLKGFHQIKVHPESCLPFGVLNGPSCFSRAIYLAMEPFINSSVTVYLDDCTVHSKTFDEHMEHLEAVFKRLLEVNMKLNANKVELFTDKIELLGFHVSPNGISPVSTKVDKMLNFSRPMCQKNVRAFVNLCGFYRRHIPFFSQISSKMNELLKKNKPFIRDNDCQESFEKLKKALVDAATLNFPDPKKPYRLYTDASDIAIGACLAQLDDNDEERPICFMSRKLQPAEFRKYLLDKPFTLFTDNSAVQYMFSKNTPNQRLQRWVMAAQDLTFKCVHLKTKFNPVADAMSRYPTTYEVKGDELNGEDDLEALYEHLM</sequence>
<name>A0A1C7MUZ5_9FUNG</name>
<dbReference type="InterPro" id="IPR043502">
    <property type="entry name" value="DNA/RNA_pol_sf"/>
</dbReference>
<dbReference type="InterPro" id="IPR043128">
    <property type="entry name" value="Rev_trsase/Diguanyl_cyclase"/>
</dbReference>
<gene>
    <name evidence="3" type="primary">pol_14</name>
    <name evidence="3" type="ORF">A0J61_11236</name>
</gene>
<dbReference type="CDD" id="cd09274">
    <property type="entry name" value="RNase_HI_RT_Ty3"/>
    <property type="match status" value="1"/>
</dbReference>
<proteinExistence type="predicted"/>
<dbReference type="OrthoDB" id="2286699at2759"/>
<dbReference type="FunFam" id="3.30.70.270:FF:000020">
    <property type="entry name" value="Transposon Tf2-6 polyprotein-like Protein"/>
    <property type="match status" value="1"/>
</dbReference>
<dbReference type="InterPro" id="IPR000477">
    <property type="entry name" value="RT_dom"/>
</dbReference>
<reference evidence="3 4" key="1">
    <citation type="submission" date="2016-03" db="EMBL/GenBank/DDBJ databases">
        <title>Choanephora cucurbitarum.</title>
        <authorList>
            <person name="Min B."/>
            <person name="Park H."/>
            <person name="Park J.-H."/>
            <person name="Shin H.-D."/>
            <person name="Choi I.-G."/>
        </authorList>
    </citation>
    <scope>NUCLEOTIDE SEQUENCE [LARGE SCALE GENOMIC DNA]</scope>
    <source>
        <strain evidence="3 4">KUS-F28377</strain>
    </source>
</reference>
<dbReference type="SUPFAM" id="SSF56672">
    <property type="entry name" value="DNA/RNA polymerases"/>
    <property type="match status" value="1"/>
</dbReference>
<dbReference type="Proteomes" id="UP000093000">
    <property type="component" value="Unassembled WGS sequence"/>
</dbReference>
<evidence type="ECO:0000313" key="4">
    <source>
        <dbReference type="Proteomes" id="UP000093000"/>
    </source>
</evidence>
<evidence type="ECO:0000259" key="2">
    <source>
        <dbReference type="Pfam" id="PF17919"/>
    </source>
</evidence>
<dbReference type="Gene3D" id="3.10.10.10">
    <property type="entry name" value="HIV Type 1 Reverse Transcriptase, subunit A, domain 1"/>
    <property type="match status" value="1"/>
</dbReference>
<accession>A0A1C7MUZ5</accession>
<dbReference type="Gene3D" id="3.30.70.270">
    <property type="match status" value="2"/>
</dbReference>
<organism evidence="3 4">
    <name type="scientific">Choanephora cucurbitarum</name>
    <dbReference type="NCBI Taxonomy" id="101091"/>
    <lineage>
        <taxon>Eukaryota</taxon>
        <taxon>Fungi</taxon>
        <taxon>Fungi incertae sedis</taxon>
        <taxon>Mucoromycota</taxon>
        <taxon>Mucoromycotina</taxon>
        <taxon>Mucoromycetes</taxon>
        <taxon>Mucorales</taxon>
        <taxon>Mucorineae</taxon>
        <taxon>Choanephoraceae</taxon>
        <taxon>Choanephoroideae</taxon>
        <taxon>Choanephora</taxon>
    </lineage>
</organism>
<dbReference type="CDD" id="cd01647">
    <property type="entry name" value="RT_LTR"/>
    <property type="match status" value="1"/>
</dbReference>
<evidence type="ECO:0000259" key="1">
    <source>
        <dbReference type="Pfam" id="PF00078"/>
    </source>
</evidence>
<dbReference type="EMBL" id="LUGH01001812">
    <property type="protein sequence ID" value="OBZ80715.1"/>
    <property type="molecule type" value="Genomic_DNA"/>
</dbReference>
<dbReference type="FunFam" id="3.30.70.270:FF:000003">
    <property type="entry name" value="Transposon Ty3-G Gag-Pol polyprotein"/>
    <property type="match status" value="1"/>
</dbReference>
<dbReference type="STRING" id="101091.A0A1C7MUZ5"/>
<comment type="caution">
    <text evidence="3">The sequence shown here is derived from an EMBL/GenBank/DDBJ whole genome shotgun (WGS) entry which is preliminary data.</text>
</comment>
<dbReference type="Pfam" id="PF17919">
    <property type="entry name" value="RT_RNaseH_2"/>
    <property type="match status" value="1"/>
</dbReference>
<feature type="domain" description="Reverse transcriptase" evidence="1">
    <location>
        <begin position="163"/>
        <end position="246"/>
    </location>
</feature>
<dbReference type="PANTHER" id="PTHR33064:SF37">
    <property type="entry name" value="RIBONUCLEASE H"/>
    <property type="match status" value="1"/>
</dbReference>
<feature type="domain" description="Reverse transcriptase/retrotransposon-derived protein RNase H-like" evidence="2">
    <location>
        <begin position="311"/>
        <end position="379"/>
    </location>
</feature>
<evidence type="ECO:0000313" key="3">
    <source>
        <dbReference type="EMBL" id="OBZ80715.1"/>
    </source>
</evidence>
<dbReference type="InterPro" id="IPR051320">
    <property type="entry name" value="Viral_Replic_Matur_Polypro"/>
</dbReference>
<feature type="non-terminal residue" evidence="3">
    <location>
        <position position="465"/>
    </location>
</feature>
<dbReference type="InParanoid" id="A0A1C7MUZ5"/>
<dbReference type="AlphaFoldDB" id="A0A1C7MUZ5"/>
<dbReference type="InterPro" id="IPR041577">
    <property type="entry name" value="RT_RNaseH_2"/>
</dbReference>
<dbReference type="Pfam" id="PF00078">
    <property type="entry name" value="RVT_1"/>
    <property type="match status" value="1"/>
</dbReference>
<dbReference type="PANTHER" id="PTHR33064">
    <property type="entry name" value="POL PROTEIN"/>
    <property type="match status" value="1"/>
</dbReference>
<protein>
    <submittedName>
        <fullName evidence="3">Retrovirus-related Pol polyprotein from transposon 17.6</fullName>
    </submittedName>
</protein>
<keyword evidence="4" id="KW-1185">Reference proteome</keyword>